<comment type="catalytic activity">
    <reaction evidence="1 8">
        <text>dTDP-alpha-D-glucose = dTDP-4-dehydro-6-deoxy-alpha-D-glucose + H2O</text>
        <dbReference type="Rhea" id="RHEA:17221"/>
        <dbReference type="ChEBI" id="CHEBI:15377"/>
        <dbReference type="ChEBI" id="CHEBI:57477"/>
        <dbReference type="ChEBI" id="CHEBI:57649"/>
        <dbReference type="EC" id="4.2.1.46"/>
    </reaction>
</comment>
<sequence length="352" mass="39564">MTENKTAEKPALLITGGAGFIGSNFVLYMVEKYPSYQIVNLDKLTYAGALDNLAPVERRANYHFVKGDIADEQVVSQLFSDFDIHGVIHLAAESHVDRSIKDAKQFVETNLLGTTVLLQAAKQDWEKKGVLSERRFHQVSTDEIYGSLGSTGKFTEETPYAPRNPYSASKAGANLLVNSFAHTYGMNTIISSCSNNYGPRQHREKLIPTIIFKALSLEPIPIYGDGENIRDWIYVEDHVQALDLIFHHGRRLETYNVGGNNERTNIDIATTVCHILDELHPELLARSGKKSFQDLITYTADRQGHDRRYAVDDSKIRTALGWQPQTDFQQGIRQTVAWYLEAMEAVPRSTNA</sequence>
<evidence type="ECO:0000313" key="11">
    <source>
        <dbReference type="EMBL" id="MDY0394408.1"/>
    </source>
</evidence>
<evidence type="ECO:0000256" key="6">
    <source>
        <dbReference type="ARBA" id="ARBA00023027"/>
    </source>
</evidence>
<dbReference type="CDD" id="cd05246">
    <property type="entry name" value="dTDP_GD_SDR_e"/>
    <property type="match status" value="1"/>
</dbReference>
<dbReference type="Gene3D" id="3.40.50.720">
    <property type="entry name" value="NAD(P)-binding Rossmann-like Domain"/>
    <property type="match status" value="1"/>
</dbReference>
<dbReference type="RefSeq" id="WP_390353969.1">
    <property type="nucleotide sequence ID" value="NZ_JBHUIZ010000004.1"/>
</dbReference>
<keyword evidence="9" id="KW-0812">Transmembrane</keyword>
<comment type="caution">
    <text evidence="11">The sequence shown here is derived from an EMBL/GenBank/DDBJ whole genome shotgun (WGS) entry which is preliminary data.</text>
</comment>
<keyword evidence="6" id="KW-0520">NAD</keyword>
<keyword evidence="12" id="KW-1185">Reference proteome</keyword>
<dbReference type="GO" id="GO:0008460">
    <property type="term" value="F:dTDP-glucose 4,6-dehydratase activity"/>
    <property type="evidence" value="ECO:0007669"/>
    <property type="project" value="UniProtKB-EC"/>
</dbReference>
<evidence type="ECO:0000256" key="1">
    <source>
        <dbReference type="ARBA" id="ARBA00001539"/>
    </source>
</evidence>
<keyword evidence="9" id="KW-1133">Transmembrane helix</keyword>
<keyword evidence="9" id="KW-0472">Membrane</keyword>
<evidence type="ECO:0000256" key="2">
    <source>
        <dbReference type="ARBA" id="ARBA00001911"/>
    </source>
</evidence>
<evidence type="ECO:0000256" key="9">
    <source>
        <dbReference type="SAM" id="Phobius"/>
    </source>
</evidence>
<dbReference type="EC" id="4.2.1.46" evidence="4 8"/>
<feature type="transmembrane region" description="Helical" evidence="9">
    <location>
        <begin position="12"/>
        <end position="30"/>
    </location>
</feature>
<dbReference type="PANTHER" id="PTHR43000">
    <property type="entry name" value="DTDP-D-GLUCOSE 4,6-DEHYDRATASE-RELATED"/>
    <property type="match status" value="1"/>
</dbReference>
<evidence type="ECO:0000256" key="4">
    <source>
        <dbReference type="ARBA" id="ARBA00011990"/>
    </source>
</evidence>
<dbReference type="Proteomes" id="UP001281447">
    <property type="component" value="Unassembled WGS sequence"/>
</dbReference>
<dbReference type="NCBIfam" id="TIGR01181">
    <property type="entry name" value="dTDP_gluc_dehyt"/>
    <property type="match status" value="1"/>
</dbReference>
<dbReference type="InterPro" id="IPR005888">
    <property type="entry name" value="dTDP_Gluc_deHydtase"/>
</dbReference>
<dbReference type="EMBL" id="JAWDIP010000003">
    <property type="protein sequence ID" value="MDY0394408.1"/>
    <property type="molecule type" value="Genomic_DNA"/>
</dbReference>
<evidence type="ECO:0000256" key="3">
    <source>
        <dbReference type="ARBA" id="ARBA00008178"/>
    </source>
</evidence>
<protein>
    <recommendedName>
        <fullName evidence="5 8">dTDP-glucose 4,6-dehydratase</fullName>
        <ecNumber evidence="4 8">4.2.1.46</ecNumber>
    </recommendedName>
</protein>
<dbReference type="InterPro" id="IPR036291">
    <property type="entry name" value="NAD(P)-bd_dom_sf"/>
</dbReference>
<dbReference type="SUPFAM" id="SSF51735">
    <property type="entry name" value="NAD(P)-binding Rossmann-fold domains"/>
    <property type="match status" value="1"/>
</dbReference>
<feature type="domain" description="NAD(P)-binding" evidence="10">
    <location>
        <begin position="13"/>
        <end position="335"/>
    </location>
</feature>
<proteinExistence type="inferred from homology"/>
<dbReference type="Gene3D" id="3.90.25.10">
    <property type="entry name" value="UDP-galactose 4-epimerase, domain 1"/>
    <property type="match status" value="1"/>
</dbReference>
<reference evidence="11 12" key="1">
    <citation type="submission" date="2023-10" db="EMBL/GenBank/DDBJ databases">
        <title>Virgibacillus halophilus 5B73C genome.</title>
        <authorList>
            <person name="Miliotis G."/>
            <person name="Sengupta P."/>
            <person name="Hameed A."/>
            <person name="Chuvochina M."/>
            <person name="Mcdonagh F."/>
            <person name="Simpson A.C."/>
            <person name="Singh N.K."/>
            <person name="Rekha P.D."/>
            <person name="Raman K."/>
            <person name="Hugenholtz P."/>
            <person name="Venkateswaran K."/>
        </authorList>
    </citation>
    <scope>NUCLEOTIDE SEQUENCE [LARGE SCALE GENOMIC DNA]</scope>
    <source>
        <strain evidence="11 12">5B73C</strain>
    </source>
</reference>
<accession>A0ABU5C6F0</accession>
<evidence type="ECO:0000256" key="5">
    <source>
        <dbReference type="ARBA" id="ARBA00016977"/>
    </source>
</evidence>
<evidence type="ECO:0000259" key="10">
    <source>
        <dbReference type="Pfam" id="PF16363"/>
    </source>
</evidence>
<comment type="cofactor">
    <cofactor evidence="2 8">
        <name>NAD(+)</name>
        <dbReference type="ChEBI" id="CHEBI:57540"/>
    </cofactor>
</comment>
<comment type="similarity">
    <text evidence="3 8">Belongs to the NAD(P)-dependent epimerase/dehydratase family. dTDP-glucose dehydratase subfamily.</text>
</comment>
<dbReference type="InterPro" id="IPR016040">
    <property type="entry name" value="NAD(P)-bd_dom"/>
</dbReference>
<evidence type="ECO:0000256" key="7">
    <source>
        <dbReference type="ARBA" id="ARBA00023239"/>
    </source>
</evidence>
<evidence type="ECO:0000256" key="8">
    <source>
        <dbReference type="RuleBase" id="RU004473"/>
    </source>
</evidence>
<gene>
    <name evidence="11" type="primary">rfbB</name>
    <name evidence="11" type="ORF">RWE15_08030</name>
</gene>
<evidence type="ECO:0000313" key="12">
    <source>
        <dbReference type="Proteomes" id="UP001281447"/>
    </source>
</evidence>
<name>A0ABU5C6F0_9BACI</name>
<dbReference type="Pfam" id="PF16363">
    <property type="entry name" value="GDP_Man_Dehyd"/>
    <property type="match status" value="1"/>
</dbReference>
<keyword evidence="7 8" id="KW-0456">Lyase</keyword>
<organism evidence="11 12">
    <name type="scientific">Tigheibacillus halophilus</name>
    <dbReference type="NCBI Taxonomy" id="361280"/>
    <lineage>
        <taxon>Bacteria</taxon>
        <taxon>Bacillati</taxon>
        <taxon>Bacillota</taxon>
        <taxon>Bacilli</taxon>
        <taxon>Bacillales</taxon>
        <taxon>Bacillaceae</taxon>
        <taxon>Tigheibacillus</taxon>
    </lineage>
</organism>